<dbReference type="Gene3D" id="2.40.50.100">
    <property type="match status" value="1"/>
</dbReference>
<comment type="similarity">
    <text evidence="1">Belongs to the membrane fusion protein (MFP) (TC 8.A.1) family.</text>
</comment>
<evidence type="ECO:0000259" key="3">
    <source>
        <dbReference type="Pfam" id="PF25954"/>
    </source>
</evidence>
<protein>
    <submittedName>
        <fullName evidence="5">RND family efflux transporter, MFP subunit</fullName>
    </submittedName>
</protein>
<dbReference type="Pfam" id="PF25954">
    <property type="entry name" value="Beta-barrel_RND_2"/>
    <property type="match status" value="1"/>
</dbReference>
<dbReference type="GO" id="GO:0015562">
    <property type="term" value="F:efflux transmembrane transporter activity"/>
    <property type="evidence" value="ECO:0007669"/>
    <property type="project" value="TreeGrafter"/>
</dbReference>
<reference evidence="5 6" key="1">
    <citation type="submission" date="2016-11" db="EMBL/GenBank/DDBJ databases">
        <authorList>
            <person name="Jaros S."/>
            <person name="Januszkiewicz K."/>
            <person name="Wedrychowicz H."/>
        </authorList>
    </citation>
    <scope>NUCLEOTIDE SEQUENCE [LARGE SCALE GENOMIC DNA]</scope>
    <source>
        <strain evidence="5 6">GAS138</strain>
    </source>
</reference>
<dbReference type="Gene3D" id="2.40.420.20">
    <property type="match status" value="1"/>
</dbReference>
<dbReference type="Proteomes" id="UP000189796">
    <property type="component" value="Chromosome I"/>
</dbReference>
<organism evidence="5 6">
    <name type="scientific">Bradyrhizobium erythrophlei</name>
    <dbReference type="NCBI Taxonomy" id="1437360"/>
    <lineage>
        <taxon>Bacteria</taxon>
        <taxon>Pseudomonadati</taxon>
        <taxon>Pseudomonadota</taxon>
        <taxon>Alphaproteobacteria</taxon>
        <taxon>Hyphomicrobiales</taxon>
        <taxon>Nitrobacteraceae</taxon>
        <taxon>Bradyrhizobium</taxon>
    </lineage>
</organism>
<dbReference type="NCBIfam" id="TIGR01730">
    <property type="entry name" value="RND_mfp"/>
    <property type="match status" value="1"/>
</dbReference>
<feature type="region of interest" description="Disordered" evidence="2">
    <location>
        <begin position="1"/>
        <end position="33"/>
    </location>
</feature>
<dbReference type="InterPro" id="IPR058792">
    <property type="entry name" value="Beta-barrel_RND_2"/>
</dbReference>
<dbReference type="OrthoDB" id="9806939at2"/>
<dbReference type="EMBL" id="LT670817">
    <property type="protein sequence ID" value="SHH27846.1"/>
    <property type="molecule type" value="Genomic_DNA"/>
</dbReference>
<dbReference type="PANTHER" id="PTHR30469">
    <property type="entry name" value="MULTIDRUG RESISTANCE PROTEIN MDTA"/>
    <property type="match status" value="1"/>
</dbReference>
<accession>A0A1M5RNS3</accession>
<name>A0A1M5RNS3_9BRAD</name>
<dbReference type="GO" id="GO:1990281">
    <property type="term" value="C:efflux pump complex"/>
    <property type="evidence" value="ECO:0007669"/>
    <property type="project" value="TreeGrafter"/>
</dbReference>
<evidence type="ECO:0000259" key="4">
    <source>
        <dbReference type="Pfam" id="PF25973"/>
    </source>
</evidence>
<dbReference type="AlphaFoldDB" id="A0A1M5RNS3"/>
<feature type="domain" description="CzcB-like barrel-sandwich hybrid" evidence="4">
    <location>
        <begin position="105"/>
        <end position="266"/>
    </location>
</feature>
<dbReference type="InterPro" id="IPR058647">
    <property type="entry name" value="BSH_CzcB-like"/>
</dbReference>
<dbReference type="SUPFAM" id="SSF111369">
    <property type="entry name" value="HlyD-like secretion proteins"/>
    <property type="match status" value="1"/>
</dbReference>
<dbReference type="PANTHER" id="PTHR30469:SF37">
    <property type="entry name" value="RAGD PROTEIN"/>
    <property type="match status" value="1"/>
</dbReference>
<gene>
    <name evidence="5" type="ORF">SAMN05443248_4301</name>
</gene>
<dbReference type="Gene3D" id="2.40.30.170">
    <property type="match status" value="1"/>
</dbReference>
<dbReference type="Gene3D" id="1.10.287.470">
    <property type="entry name" value="Helix hairpin bin"/>
    <property type="match status" value="1"/>
</dbReference>
<evidence type="ECO:0000256" key="2">
    <source>
        <dbReference type="SAM" id="MobiDB-lite"/>
    </source>
</evidence>
<dbReference type="Pfam" id="PF25973">
    <property type="entry name" value="BSH_CzcB"/>
    <property type="match status" value="1"/>
</dbReference>
<evidence type="ECO:0000256" key="1">
    <source>
        <dbReference type="ARBA" id="ARBA00009477"/>
    </source>
</evidence>
<evidence type="ECO:0000313" key="6">
    <source>
        <dbReference type="Proteomes" id="UP000189796"/>
    </source>
</evidence>
<feature type="domain" description="CusB-like beta-barrel" evidence="3">
    <location>
        <begin position="283"/>
        <end position="355"/>
    </location>
</feature>
<evidence type="ECO:0000313" key="5">
    <source>
        <dbReference type="EMBL" id="SHH27846.1"/>
    </source>
</evidence>
<dbReference type="InterPro" id="IPR006143">
    <property type="entry name" value="RND_pump_MFP"/>
</dbReference>
<proteinExistence type="inferred from homology"/>
<sequence>MTAIGGERVQRAEEAPTPHQAGHHPGPSAVPSPPPSNRLLAVVLLIAAGVLAFGAYGHWQTNAAAEATQRDAIDFVPAVRAVTTKLLAEPVETTLPGETYAFDRANVFARATGYVAERKVDIGSIVKQGDVLVRIASPDLDRQLDQAVAQLGQVQAALGQAVAQVSLAEANLKLGNLTFARSDDLVKKGFDTYQNHDNQQANVSTQQANVANAKAGVKVAEANIEAQQATVNRLRTLTEFESVRAPFDGVVTVRNVDVGDLVNADTGGGTPMFTMVRDDVLRVSVHVPQSLAIAMREGLDAKVQVSELPGRTFAGKVARSAGALLSSSRTLSVEVDVDNAAHILRAGLFVNVSFAIPREHPNVVVPAEALMFNQQGLRVAVINEDKSVHMQPVTVYRDFGSTIELSDGLRGGESIVLSPPTSLQEGGKVKVTSEQKVANAAR</sequence>